<dbReference type="SUPFAM" id="SSF57850">
    <property type="entry name" value="RING/U-box"/>
    <property type="match status" value="1"/>
</dbReference>
<dbReference type="PANTHER" id="PTHR12652:SF7">
    <property type="entry name" value="PEROXISOMAL MEMBRANE PROTEIN 11B"/>
    <property type="match status" value="1"/>
</dbReference>
<evidence type="ECO:0000256" key="10">
    <source>
        <dbReference type="ARBA" id="ARBA00023136"/>
    </source>
</evidence>
<keyword evidence="6" id="KW-0479">Metal-binding</keyword>
<dbReference type="FunFam" id="3.30.40.10:FF:000069">
    <property type="entry name" value="E3 ubiquitin-protein ligase RNF115"/>
    <property type="match status" value="1"/>
</dbReference>
<evidence type="ECO:0000313" key="17">
    <source>
        <dbReference type="Proteomes" id="UP000190648"/>
    </source>
</evidence>
<dbReference type="GO" id="GO:0061630">
    <property type="term" value="F:ubiquitin protein ligase activity"/>
    <property type="evidence" value="ECO:0007669"/>
    <property type="project" value="UniProtKB-EC"/>
</dbReference>
<evidence type="ECO:0000256" key="13">
    <source>
        <dbReference type="PROSITE-ProRule" id="PRU00175"/>
    </source>
</evidence>
<evidence type="ECO:0000256" key="1">
    <source>
        <dbReference type="ARBA" id="ARBA00000900"/>
    </source>
</evidence>
<reference evidence="16 17" key="1">
    <citation type="submission" date="2016-02" db="EMBL/GenBank/DDBJ databases">
        <title>Band-tailed pigeon sequencing and assembly.</title>
        <authorList>
            <person name="Soares A.E."/>
            <person name="Novak B.J."/>
            <person name="Rice E.S."/>
            <person name="O'Connell B."/>
            <person name="Chang D."/>
            <person name="Weber S."/>
            <person name="Shapiro B."/>
        </authorList>
    </citation>
    <scope>NUCLEOTIDE SEQUENCE [LARGE SCALE GENOMIC DNA]</scope>
    <source>
        <strain evidence="16">BTP2013</strain>
        <tissue evidence="16">Blood</tissue>
    </source>
</reference>
<comment type="caution">
    <text evidence="16">The sequence shown here is derived from an EMBL/GenBank/DDBJ whole genome shotgun (WGS) entry which is preliminary data.</text>
</comment>
<gene>
    <name evidence="16" type="ORF">AV530_009229</name>
</gene>
<keyword evidence="9" id="KW-0862">Zinc</keyword>
<dbReference type="Gene3D" id="3.30.40.10">
    <property type="entry name" value="Zinc/RING finger domain, C3HC4 (zinc finger)"/>
    <property type="match status" value="1"/>
</dbReference>
<keyword evidence="7 13" id="KW-0863">Zinc-finger</keyword>
<evidence type="ECO:0000256" key="12">
    <source>
        <dbReference type="ARBA" id="ARBA00046271"/>
    </source>
</evidence>
<dbReference type="InterPro" id="IPR013083">
    <property type="entry name" value="Znf_RING/FYVE/PHD"/>
</dbReference>
<dbReference type="PANTHER" id="PTHR12652">
    <property type="entry name" value="PEROXISOMAL BIOGENESIS FACTOR 11"/>
    <property type="match status" value="1"/>
</dbReference>
<dbReference type="STRING" id="372326.A0A1V4KMH0"/>
<evidence type="ECO:0000256" key="7">
    <source>
        <dbReference type="ARBA" id="ARBA00022771"/>
    </source>
</evidence>
<dbReference type="GO" id="GO:0000209">
    <property type="term" value="P:protein polyubiquitination"/>
    <property type="evidence" value="ECO:0007669"/>
    <property type="project" value="UniProtKB-ARBA"/>
</dbReference>
<dbReference type="Proteomes" id="UP000190648">
    <property type="component" value="Unassembled WGS sequence"/>
</dbReference>
<dbReference type="Pfam" id="PF05648">
    <property type="entry name" value="PEX11"/>
    <property type="match status" value="1"/>
</dbReference>
<evidence type="ECO:0000256" key="2">
    <source>
        <dbReference type="ARBA" id="ARBA00004906"/>
    </source>
</evidence>
<feature type="domain" description="RING-type" evidence="15">
    <location>
        <begin position="225"/>
        <end position="266"/>
    </location>
</feature>
<comment type="pathway">
    <text evidence="2">Protein modification; protein ubiquitination.</text>
</comment>
<sequence>MDAWVRFSAQSAAKERLFRAAQYACAVAADALRRSGASAEALARARQLEAHLSLGRKLVRLGSWAEALEAAKRGIHQPDAVLRFCLTLGHLNRALFCACDNAVWAARAGLLPALDQDKWSQRSFRYYLFALVLNLSRDAYELRQIFAGFFANSAVPGSQHPFSWSGMLHSNPGDYAWGQSGLDAIVTQLLGQLENTGPPPADKEKISSLPTVPVTQEQVEAGLECPVCKEDYAPAEQVRQLPCNHLFHSSCIVPWLELHDTCPVCRKSLKGEDSTRQTPGGAGSGSDSRAQERWTF</sequence>
<evidence type="ECO:0000256" key="3">
    <source>
        <dbReference type="ARBA" id="ARBA00012483"/>
    </source>
</evidence>
<dbReference type="InterPro" id="IPR008733">
    <property type="entry name" value="PEX11"/>
</dbReference>
<dbReference type="PROSITE" id="PS50089">
    <property type="entry name" value="ZF_RING_2"/>
    <property type="match status" value="1"/>
</dbReference>
<evidence type="ECO:0000259" key="15">
    <source>
        <dbReference type="PROSITE" id="PS50089"/>
    </source>
</evidence>
<dbReference type="Pfam" id="PF13639">
    <property type="entry name" value="zf-RING_2"/>
    <property type="match status" value="1"/>
</dbReference>
<dbReference type="InterPro" id="IPR001841">
    <property type="entry name" value="Znf_RING"/>
</dbReference>
<dbReference type="EC" id="2.3.2.27" evidence="3"/>
<keyword evidence="11" id="KW-0576">Peroxisome</keyword>
<dbReference type="AlphaFoldDB" id="A0A1V4KMH0"/>
<name>A0A1V4KMH0_PATFA</name>
<keyword evidence="5" id="KW-0808">Transferase</keyword>
<dbReference type="OrthoDB" id="8062037at2759"/>
<keyword evidence="8" id="KW-0833">Ubl conjugation pathway</keyword>
<evidence type="ECO:0000256" key="5">
    <source>
        <dbReference type="ARBA" id="ARBA00022679"/>
    </source>
</evidence>
<keyword evidence="10" id="KW-0472">Membrane</keyword>
<evidence type="ECO:0000256" key="14">
    <source>
        <dbReference type="SAM" id="MobiDB-lite"/>
    </source>
</evidence>
<dbReference type="GO" id="GO:0005778">
    <property type="term" value="C:peroxisomal membrane"/>
    <property type="evidence" value="ECO:0007669"/>
    <property type="project" value="UniProtKB-SubCell"/>
</dbReference>
<evidence type="ECO:0000256" key="6">
    <source>
        <dbReference type="ARBA" id="ARBA00022723"/>
    </source>
</evidence>
<protein>
    <recommendedName>
        <fullName evidence="3">RING-type E3 ubiquitin transferase</fullName>
        <ecNumber evidence="3">2.3.2.27</ecNumber>
    </recommendedName>
</protein>
<dbReference type="GO" id="GO:0008270">
    <property type="term" value="F:zinc ion binding"/>
    <property type="evidence" value="ECO:0007669"/>
    <property type="project" value="UniProtKB-KW"/>
</dbReference>
<dbReference type="EMBL" id="LSYS01002801">
    <property type="protein sequence ID" value="OPJ85672.1"/>
    <property type="molecule type" value="Genomic_DNA"/>
</dbReference>
<dbReference type="CDD" id="cd16800">
    <property type="entry name" value="RING-H2_RNF115"/>
    <property type="match status" value="1"/>
</dbReference>
<organism evidence="16 17">
    <name type="scientific">Patagioenas fasciata monilis</name>
    <dbReference type="NCBI Taxonomy" id="372326"/>
    <lineage>
        <taxon>Eukaryota</taxon>
        <taxon>Metazoa</taxon>
        <taxon>Chordata</taxon>
        <taxon>Craniata</taxon>
        <taxon>Vertebrata</taxon>
        <taxon>Euteleostomi</taxon>
        <taxon>Archelosauria</taxon>
        <taxon>Archosauria</taxon>
        <taxon>Dinosauria</taxon>
        <taxon>Saurischia</taxon>
        <taxon>Theropoda</taxon>
        <taxon>Coelurosauria</taxon>
        <taxon>Aves</taxon>
        <taxon>Neognathae</taxon>
        <taxon>Neoaves</taxon>
        <taxon>Columbimorphae</taxon>
        <taxon>Columbiformes</taxon>
        <taxon>Columbidae</taxon>
        <taxon>Patagioenas</taxon>
    </lineage>
</organism>
<evidence type="ECO:0000256" key="8">
    <source>
        <dbReference type="ARBA" id="ARBA00022786"/>
    </source>
</evidence>
<accession>A0A1V4KMH0</accession>
<keyword evidence="4" id="KW-0962">Peroxisome biogenesis</keyword>
<proteinExistence type="predicted"/>
<comment type="subcellular location">
    <subcellularLocation>
        <location evidence="12">Peroxisome membrane</location>
    </subcellularLocation>
</comment>
<dbReference type="GO" id="GO:0016559">
    <property type="term" value="P:peroxisome fission"/>
    <property type="evidence" value="ECO:0007669"/>
    <property type="project" value="InterPro"/>
</dbReference>
<keyword evidence="17" id="KW-1185">Reference proteome</keyword>
<feature type="region of interest" description="Disordered" evidence="14">
    <location>
        <begin position="270"/>
        <end position="296"/>
    </location>
</feature>
<evidence type="ECO:0000256" key="11">
    <source>
        <dbReference type="ARBA" id="ARBA00023140"/>
    </source>
</evidence>
<dbReference type="SMART" id="SM00184">
    <property type="entry name" value="RING"/>
    <property type="match status" value="1"/>
</dbReference>
<evidence type="ECO:0000313" key="16">
    <source>
        <dbReference type="EMBL" id="OPJ85672.1"/>
    </source>
</evidence>
<evidence type="ECO:0000256" key="9">
    <source>
        <dbReference type="ARBA" id="ARBA00022833"/>
    </source>
</evidence>
<evidence type="ECO:0000256" key="4">
    <source>
        <dbReference type="ARBA" id="ARBA00022593"/>
    </source>
</evidence>
<comment type="catalytic activity">
    <reaction evidence="1">
        <text>S-ubiquitinyl-[E2 ubiquitin-conjugating enzyme]-L-cysteine + [acceptor protein]-L-lysine = [E2 ubiquitin-conjugating enzyme]-L-cysteine + N(6)-ubiquitinyl-[acceptor protein]-L-lysine.</text>
        <dbReference type="EC" id="2.3.2.27"/>
    </reaction>
</comment>